<gene>
    <name evidence="2" type="ORF">ACFQ2C_09670</name>
</gene>
<accession>A0ABW3RKX1</accession>
<dbReference type="RefSeq" id="WP_380896148.1">
    <property type="nucleotide sequence ID" value="NZ_JBHTKY010000012.1"/>
</dbReference>
<feature type="domain" description="F5/8 type C" evidence="1">
    <location>
        <begin position="345"/>
        <end position="494"/>
    </location>
</feature>
<evidence type="ECO:0000259" key="1">
    <source>
        <dbReference type="PROSITE" id="PS50022"/>
    </source>
</evidence>
<organism evidence="2 3">
    <name type="scientific">Sphingobacterium daejeonense</name>
    <dbReference type="NCBI Taxonomy" id="371142"/>
    <lineage>
        <taxon>Bacteria</taxon>
        <taxon>Pseudomonadati</taxon>
        <taxon>Bacteroidota</taxon>
        <taxon>Sphingobacteriia</taxon>
        <taxon>Sphingobacteriales</taxon>
        <taxon>Sphingobacteriaceae</taxon>
        <taxon>Sphingobacterium</taxon>
    </lineage>
</organism>
<dbReference type="InterPro" id="IPR013728">
    <property type="entry name" value="BT_3987-like_N"/>
</dbReference>
<dbReference type="Pfam" id="PF08522">
    <property type="entry name" value="BT_3987-like_N"/>
    <property type="match status" value="2"/>
</dbReference>
<dbReference type="PROSITE" id="PS50022">
    <property type="entry name" value="FA58C_3"/>
    <property type="match status" value="1"/>
</dbReference>
<protein>
    <submittedName>
        <fullName evidence="2">BT_3987 domain-containing protein</fullName>
    </submittedName>
</protein>
<dbReference type="Proteomes" id="UP001597205">
    <property type="component" value="Unassembled WGS sequence"/>
</dbReference>
<dbReference type="Gene3D" id="2.60.120.260">
    <property type="entry name" value="Galactose-binding domain-like"/>
    <property type="match status" value="1"/>
</dbReference>
<keyword evidence="3" id="KW-1185">Reference proteome</keyword>
<dbReference type="PROSITE" id="PS51257">
    <property type="entry name" value="PROKAR_LIPOPROTEIN"/>
    <property type="match status" value="1"/>
</dbReference>
<dbReference type="InterPro" id="IPR008979">
    <property type="entry name" value="Galactose-bd-like_sf"/>
</dbReference>
<dbReference type="EMBL" id="JBHTKY010000012">
    <property type="protein sequence ID" value="MFD1165870.1"/>
    <property type="molecule type" value="Genomic_DNA"/>
</dbReference>
<evidence type="ECO:0000313" key="3">
    <source>
        <dbReference type="Proteomes" id="UP001597205"/>
    </source>
</evidence>
<dbReference type="InterPro" id="IPR000421">
    <property type="entry name" value="FA58C"/>
</dbReference>
<name>A0ABW3RKX1_9SPHI</name>
<evidence type="ECO:0000313" key="2">
    <source>
        <dbReference type="EMBL" id="MFD1165870.1"/>
    </source>
</evidence>
<dbReference type="SUPFAM" id="SSF49785">
    <property type="entry name" value="Galactose-binding domain-like"/>
    <property type="match status" value="1"/>
</dbReference>
<reference evidence="3" key="1">
    <citation type="journal article" date="2019" name="Int. J. Syst. Evol. Microbiol.">
        <title>The Global Catalogue of Microorganisms (GCM) 10K type strain sequencing project: providing services to taxonomists for standard genome sequencing and annotation.</title>
        <authorList>
            <consortium name="The Broad Institute Genomics Platform"/>
            <consortium name="The Broad Institute Genome Sequencing Center for Infectious Disease"/>
            <person name="Wu L."/>
            <person name="Ma J."/>
        </authorList>
    </citation>
    <scope>NUCLEOTIDE SEQUENCE [LARGE SCALE GENOMIC DNA]</scope>
    <source>
        <strain evidence="3">CCUG 52468</strain>
    </source>
</reference>
<dbReference type="Pfam" id="PF00754">
    <property type="entry name" value="F5_F8_type_C"/>
    <property type="match status" value="1"/>
</dbReference>
<comment type="caution">
    <text evidence="2">The sequence shown here is derived from an EMBL/GenBank/DDBJ whole genome shotgun (WGS) entry which is preliminary data.</text>
</comment>
<dbReference type="Gene3D" id="2.60.40.1740">
    <property type="entry name" value="hypothetical protein (bacova_03559)"/>
    <property type="match status" value="2"/>
</dbReference>
<proteinExistence type="predicted"/>
<sequence length="495" mass="55459">MKKKISLVFHLALALLLFGLISCKKENLGPLEDISKDISQFPSSITGEATATFVGLKVIQSVTNAAPYTQVQLKDVTSSPVKVKAVIDTTLFPYYEELYQVKPISFPKDAFKIRNDGILEIEAGKSISTDSLFVDLNNGNGLLPDEVYVIPLKFSIESGNGEVKGKYAFLKMKVKAVYIVGRMDQFSTEKNFSKYYDRFAKYIMGGFFNTRMNGVDDASKNVSMAVKLMQSINVDVTAEAIEDRSLVSLDFFNKKRNAKSKLLPEGSYKIVKNKATIKANQWSSQDSIKVEIDYDKLEATIGNETYVLIMKIDNSSDKELLAPDTVEMANRAFIEINHKIIDTKNIISNDGLTGKDIDRSKWTATSSGNFDTETTASKVLDGKGDTYWRSPRVMPQDITINMGDSKLVKGFSFTPQYNDSYDDFREVKVYSSQDGQTWEFQGYFLAGSVYWDSSVEKPDIKTLRFINPVEAKYFKFQVMDASNGITAIAEINGKE</sequence>